<proteinExistence type="predicted"/>
<keyword evidence="6" id="KW-0694">RNA-binding</keyword>
<evidence type="ECO:0000256" key="2">
    <source>
        <dbReference type="ARBA" id="ARBA00022741"/>
    </source>
</evidence>
<dbReference type="InterPro" id="IPR001650">
    <property type="entry name" value="Helicase_C-like"/>
</dbReference>
<evidence type="ECO:0000259" key="9">
    <source>
        <dbReference type="PROSITE" id="PS51192"/>
    </source>
</evidence>
<dbReference type="InterPro" id="IPR014014">
    <property type="entry name" value="RNA_helicase_DEAD_Q_motif"/>
</dbReference>
<feature type="short sequence motif" description="Q motif" evidence="7">
    <location>
        <begin position="92"/>
        <end position="120"/>
    </location>
</feature>
<dbReference type="PROSITE" id="PS51192">
    <property type="entry name" value="HELICASE_ATP_BIND_1"/>
    <property type="match status" value="1"/>
</dbReference>
<evidence type="ECO:0000256" key="4">
    <source>
        <dbReference type="ARBA" id="ARBA00022806"/>
    </source>
</evidence>
<dbReference type="SMART" id="SM00490">
    <property type="entry name" value="HELICc"/>
    <property type="match status" value="1"/>
</dbReference>
<feature type="region of interest" description="Disordered" evidence="8">
    <location>
        <begin position="302"/>
        <end position="323"/>
    </location>
</feature>
<gene>
    <name evidence="12" type="ORF">TIFTF001_010901</name>
</gene>
<keyword evidence="3" id="KW-0378">Hydrolase</keyword>
<evidence type="ECO:0000259" key="10">
    <source>
        <dbReference type="PROSITE" id="PS51194"/>
    </source>
</evidence>
<reference evidence="12" key="1">
    <citation type="submission" date="2023-07" db="EMBL/GenBank/DDBJ databases">
        <title>draft genome sequence of fig (Ficus carica).</title>
        <authorList>
            <person name="Takahashi T."/>
            <person name="Nishimura K."/>
        </authorList>
    </citation>
    <scope>NUCLEOTIDE SEQUENCE</scope>
</reference>
<dbReference type="GO" id="GO:0016787">
    <property type="term" value="F:hydrolase activity"/>
    <property type="evidence" value="ECO:0007669"/>
    <property type="project" value="UniProtKB-KW"/>
</dbReference>
<evidence type="ECO:0000256" key="3">
    <source>
        <dbReference type="ARBA" id="ARBA00022801"/>
    </source>
</evidence>
<dbReference type="CDD" id="cd18787">
    <property type="entry name" value="SF2_C_DEAD"/>
    <property type="match status" value="1"/>
</dbReference>
<evidence type="ECO:0000313" key="13">
    <source>
        <dbReference type="Proteomes" id="UP001187192"/>
    </source>
</evidence>
<dbReference type="InterPro" id="IPR044742">
    <property type="entry name" value="DEAD/DEAH_RhlB"/>
</dbReference>
<dbReference type="SUPFAM" id="SSF52540">
    <property type="entry name" value="P-loop containing nucleoside triphosphate hydrolases"/>
    <property type="match status" value="1"/>
</dbReference>
<dbReference type="GO" id="GO:0003724">
    <property type="term" value="F:RNA helicase activity"/>
    <property type="evidence" value="ECO:0007669"/>
    <property type="project" value="UniProtKB-EC"/>
</dbReference>
<dbReference type="InterPro" id="IPR014001">
    <property type="entry name" value="Helicase_ATP-bd"/>
</dbReference>
<dbReference type="PANTHER" id="PTHR47958">
    <property type="entry name" value="ATP-DEPENDENT RNA HELICASE DBP3"/>
    <property type="match status" value="1"/>
</dbReference>
<evidence type="ECO:0000256" key="6">
    <source>
        <dbReference type="ARBA" id="ARBA00022884"/>
    </source>
</evidence>
<evidence type="ECO:0000256" key="7">
    <source>
        <dbReference type="PROSITE-ProRule" id="PRU00552"/>
    </source>
</evidence>
<comment type="caution">
    <text evidence="12">The sequence shown here is derived from an EMBL/GenBank/DDBJ whole genome shotgun (WGS) entry which is preliminary data.</text>
</comment>
<protein>
    <recommendedName>
        <fullName evidence="1">RNA helicase</fullName>
        <ecNumber evidence="1">3.6.4.13</ecNumber>
    </recommendedName>
</protein>
<accession>A0AA88D4V9</accession>
<dbReference type="Proteomes" id="UP001187192">
    <property type="component" value="Unassembled WGS sequence"/>
</dbReference>
<keyword evidence="13" id="KW-1185">Reference proteome</keyword>
<dbReference type="Pfam" id="PF00270">
    <property type="entry name" value="DEAD"/>
    <property type="match status" value="1"/>
</dbReference>
<dbReference type="Pfam" id="PF00271">
    <property type="entry name" value="Helicase_C"/>
    <property type="match status" value="1"/>
</dbReference>
<dbReference type="SMART" id="SM00487">
    <property type="entry name" value="DEXDc"/>
    <property type="match status" value="1"/>
</dbReference>
<feature type="domain" description="DEAD-box RNA helicase Q" evidence="11">
    <location>
        <begin position="92"/>
        <end position="120"/>
    </location>
</feature>
<evidence type="ECO:0000256" key="5">
    <source>
        <dbReference type="ARBA" id="ARBA00022840"/>
    </source>
</evidence>
<evidence type="ECO:0000313" key="12">
    <source>
        <dbReference type="EMBL" id="GMN41682.1"/>
    </source>
</evidence>
<dbReference type="PROSITE" id="PS51194">
    <property type="entry name" value="HELICASE_CTER"/>
    <property type="match status" value="1"/>
</dbReference>
<dbReference type="Gene3D" id="3.40.50.300">
    <property type="entry name" value="P-loop containing nucleotide triphosphate hydrolases"/>
    <property type="match status" value="2"/>
</dbReference>
<dbReference type="EC" id="3.6.4.13" evidence="1"/>
<dbReference type="InterPro" id="IPR027417">
    <property type="entry name" value="P-loop_NTPase"/>
</dbReference>
<feature type="domain" description="Helicase C-terminal" evidence="10">
    <location>
        <begin position="471"/>
        <end position="632"/>
    </location>
</feature>
<feature type="domain" description="Helicase ATP-binding" evidence="9">
    <location>
        <begin position="123"/>
        <end position="385"/>
    </location>
</feature>
<dbReference type="GO" id="GO:0003723">
    <property type="term" value="F:RNA binding"/>
    <property type="evidence" value="ECO:0007669"/>
    <property type="project" value="UniProtKB-KW"/>
</dbReference>
<organism evidence="12 13">
    <name type="scientific">Ficus carica</name>
    <name type="common">Common fig</name>
    <dbReference type="NCBI Taxonomy" id="3494"/>
    <lineage>
        <taxon>Eukaryota</taxon>
        <taxon>Viridiplantae</taxon>
        <taxon>Streptophyta</taxon>
        <taxon>Embryophyta</taxon>
        <taxon>Tracheophyta</taxon>
        <taxon>Spermatophyta</taxon>
        <taxon>Magnoliopsida</taxon>
        <taxon>eudicotyledons</taxon>
        <taxon>Gunneridae</taxon>
        <taxon>Pentapetalae</taxon>
        <taxon>rosids</taxon>
        <taxon>fabids</taxon>
        <taxon>Rosales</taxon>
        <taxon>Moraceae</taxon>
        <taxon>Ficeae</taxon>
        <taxon>Ficus</taxon>
    </lineage>
</organism>
<dbReference type="EMBL" id="BTGU01000013">
    <property type="protein sequence ID" value="GMN41682.1"/>
    <property type="molecule type" value="Genomic_DNA"/>
</dbReference>
<dbReference type="InterPro" id="IPR011545">
    <property type="entry name" value="DEAD/DEAH_box_helicase_dom"/>
</dbReference>
<keyword evidence="5" id="KW-0067">ATP-binding</keyword>
<dbReference type="GO" id="GO:0005524">
    <property type="term" value="F:ATP binding"/>
    <property type="evidence" value="ECO:0007669"/>
    <property type="project" value="UniProtKB-KW"/>
</dbReference>
<dbReference type="CDD" id="cd00268">
    <property type="entry name" value="DEADc"/>
    <property type="match status" value="1"/>
</dbReference>
<name>A0AA88D4V9_FICCA</name>
<evidence type="ECO:0000256" key="8">
    <source>
        <dbReference type="SAM" id="MobiDB-lite"/>
    </source>
</evidence>
<dbReference type="AlphaFoldDB" id="A0AA88D4V9"/>
<sequence>MILYRPTAVLRFYKLSPPSSSSPKLLSQFRHKHSFSFLPGSTSPSSLLRICCFLLPKPLNSHIRPFSSAVSAAAANAKNGTGGDTFFSEESVSWTSLGVSDKLSRALFNAGFGQPSLVQASCIPAILSGKDVVVAAETGSGKTHGYLVPLIDRLCNAQDDSGNVASDQVVSAPHKLSLVLCPNVTLCEQVVRMANGLCGDDGQPLLTVAAVCGRQGWPVSRPDIIVTTPAALLNNIEPNKRRRLKFLCGVKFVVFDEADMLLCGSFQNKVVRLIHMLRYDEKQLAWSKESVPELPTHLELEASSEYNSEDDEHSKDEVIPDGEESFEGAVDDLQEDIELEPTNRTDWRRARKAYERSKQYIFVAATLPLNGKKTAGGVLKNMFPDANWVSGNYLHRHNPRLPPVSHYHAHVFSTDVSSYLSTHWESLADNNSIPCFCLIDVVALTSMCGDLSALFYIRLKQRWIEVSVDTQVDELLKAVSEGSRSKSVDVGRTIVFANTVEAVEAVAKILLRAGIECYRYHKDFSLEERAKTLEDFQEKGGILVCTDAAARGVDIPNILHVIQADFATSAVDFLHRVGRTARAGQYGLVTSFYTESNRDLVAAVRQAGELGQSVETAFSRKRGFRNRLKKRGPRNAATVEERVPSY</sequence>
<evidence type="ECO:0000256" key="1">
    <source>
        <dbReference type="ARBA" id="ARBA00012552"/>
    </source>
</evidence>
<dbReference type="PROSITE" id="PS51195">
    <property type="entry name" value="Q_MOTIF"/>
    <property type="match status" value="1"/>
</dbReference>
<keyword evidence="4" id="KW-0347">Helicase</keyword>
<evidence type="ECO:0000259" key="11">
    <source>
        <dbReference type="PROSITE" id="PS51195"/>
    </source>
</evidence>
<keyword evidence="2" id="KW-0547">Nucleotide-binding</keyword>